<evidence type="ECO:0000313" key="6">
    <source>
        <dbReference type="EnsemblMetazoa" id="ISCW010454-PA"/>
    </source>
</evidence>
<feature type="region of interest" description="Disordered" evidence="3">
    <location>
        <begin position="207"/>
        <end position="226"/>
    </location>
</feature>
<keyword evidence="2" id="KW-0371">Homeobox</keyword>
<dbReference type="CDD" id="cd00086">
    <property type="entry name" value="homeodomain"/>
    <property type="match status" value="1"/>
</dbReference>
<keyword evidence="7" id="KW-1185">Reference proteome</keyword>
<dbReference type="VEuPathDB" id="VectorBase:ISCW010454"/>
<comment type="subcellular location">
    <subcellularLocation>
        <location evidence="1 2">Nucleus</location>
    </subcellularLocation>
</comment>
<organism>
    <name type="scientific">Ixodes scapularis</name>
    <name type="common">Black-legged tick</name>
    <name type="synonym">Deer tick</name>
    <dbReference type="NCBI Taxonomy" id="6945"/>
    <lineage>
        <taxon>Eukaryota</taxon>
        <taxon>Metazoa</taxon>
        <taxon>Ecdysozoa</taxon>
        <taxon>Arthropoda</taxon>
        <taxon>Chelicerata</taxon>
        <taxon>Arachnida</taxon>
        <taxon>Acari</taxon>
        <taxon>Parasitiformes</taxon>
        <taxon>Ixodida</taxon>
        <taxon>Ixodoidea</taxon>
        <taxon>Ixodidae</taxon>
        <taxon>Ixodinae</taxon>
        <taxon>Ixodes</taxon>
    </lineage>
</organism>
<dbReference type="GO" id="GO:0000981">
    <property type="term" value="F:DNA-binding transcription factor activity, RNA polymerase II-specific"/>
    <property type="evidence" value="ECO:0000318"/>
    <property type="project" value="GO_Central"/>
</dbReference>
<accession>B7Q900</accession>
<dbReference type="STRING" id="6945.B7Q900"/>
<dbReference type="Proteomes" id="UP000001555">
    <property type="component" value="Unassembled WGS sequence"/>
</dbReference>
<feature type="compositionally biased region" description="Low complexity" evidence="3">
    <location>
        <begin position="62"/>
        <end position="92"/>
    </location>
</feature>
<dbReference type="EMBL" id="ABJB010768477">
    <property type="status" value="NOT_ANNOTATED_CDS"/>
    <property type="molecule type" value="Genomic_DNA"/>
</dbReference>
<dbReference type="VEuPathDB" id="VectorBase:ISCI010454"/>
<dbReference type="SUPFAM" id="SSF46689">
    <property type="entry name" value="Homeodomain-like"/>
    <property type="match status" value="1"/>
</dbReference>
<feature type="region of interest" description="Disordered" evidence="3">
    <location>
        <begin position="62"/>
        <end position="135"/>
    </location>
</feature>
<gene>
    <name evidence="5" type="ORF">IscW_ISCW010454</name>
</gene>
<dbReference type="AlphaFoldDB" id="B7Q900"/>
<dbReference type="GO" id="GO:0000978">
    <property type="term" value="F:RNA polymerase II cis-regulatory region sequence-specific DNA binding"/>
    <property type="evidence" value="ECO:0000318"/>
    <property type="project" value="GO_Central"/>
</dbReference>
<evidence type="ECO:0000259" key="4">
    <source>
        <dbReference type="PROSITE" id="PS50071"/>
    </source>
</evidence>
<evidence type="ECO:0000313" key="7">
    <source>
        <dbReference type="Proteomes" id="UP000001555"/>
    </source>
</evidence>
<dbReference type="HOGENOM" id="CLU_788197_0_0_1"/>
<evidence type="ECO:0000256" key="2">
    <source>
        <dbReference type="PROSITE-ProRule" id="PRU00108"/>
    </source>
</evidence>
<dbReference type="PROSITE" id="PS50071">
    <property type="entry name" value="HOMEOBOX_2"/>
    <property type="match status" value="1"/>
</dbReference>
<dbReference type="Gene3D" id="1.10.10.60">
    <property type="entry name" value="Homeodomain-like"/>
    <property type="match status" value="1"/>
</dbReference>
<dbReference type="InterPro" id="IPR009057">
    <property type="entry name" value="Homeodomain-like_sf"/>
</dbReference>
<keyword evidence="2" id="KW-0539">Nucleus</keyword>
<evidence type="ECO:0000256" key="1">
    <source>
        <dbReference type="ARBA" id="ARBA00004123"/>
    </source>
</evidence>
<dbReference type="EMBL" id="ABJB010831765">
    <property type="status" value="NOT_ANNOTATED_CDS"/>
    <property type="molecule type" value="Genomic_DNA"/>
</dbReference>
<protein>
    <recommendedName>
        <fullName evidence="4">Homeobox domain-containing protein</fullName>
    </recommendedName>
</protein>
<dbReference type="InterPro" id="IPR001356">
    <property type="entry name" value="HD"/>
</dbReference>
<feature type="domain" description="Homeobox" evidence="4">
    <location>
        <begin position="9"/>
        <end position="23"/>
    </location>
</feature>
<feature type="DNA-binding region" description="Homeobox" evidence="2">
    <location>
        <begin position="11"/>
        <end position="24"/>
    </location>
</feature>
<dbReference type="GO" id="GO:0006357">
    <property type="term" value="P:regulation of transcription by RNA polymerase II"/>
    <property type="evidence" value="ECO:0000318"/>
    <property type="project" value="GO_Central"/>
</dbReference>
<evidence type="ECO:0000313" key="5">
    <source>
        <dbReference type="EMBL" id="EEC15322.1"/>
    </source>
</evidence>
<name>B7Q900_IXOSC</name>
<dbReference type="GO" id="GO:0030154">
    <property type="term" value="P:cell differentiation"/>
    <property type="evidence" value="ECO:0000318"/>
    <property type="project" value="GO_Central"/>
</dbReference>
<proteinExistence type="predicted"/>
<dbReference type="GO" id="GO:0005634">
    <property type="term" value="C:nucleus"/>
    <property type="evidence" value="ECO:0000318"/>
    <property type="project" value="GO_Central"/>
</dbReference>
<dbReference type="OrthoDB" id="6159439at2759"/>
<sequence length="352" mass="37046">MPLARASDVKIWFQNRRTKWKKQDGISNAEAAELKIGEKSTKSKCSAAKAGAPLAADALSLAKGPASGAGGASPLLPASSNSSSALTLNQQSFSGSAKPSPCGVSDLSNLSSSGDRTDDSSQHYPPSSDPEKFENGALAANHDGANCAGVALACRDSPSLADERPFRDAVDQVPIQRVPKQGTDAAFVLVAASPVLSCDAADKFQDSSQVEHPGHGNAPFAPDTSGGPALAARAIGTRRLFVREPPPRRVSGLSRAQAALHGAMSSAVLSPSALRTKGTAEAKNNRHSASLGRWRARTREPCDHLLDQPASTSRWREHADLEHVDGFHRTFENWNRVSNGAFGNPPRYGDRS</sequence>
<keyword evidence="2" id="KW-0238">DNA-binding</keyword>
<dbReference type="InParanoid" id="B7Q900"/>
<dbReference type="VEuPathDB" id="VectorBase:ISCP_023684"/>
<dbReference type="PaxDb" id="6945-B7Q900"/>
<reference evidence="5 7" key="1">
    <citation type="submission" date="2008-03" db="EMBL/GenBank/DDBJ databases">
        <title>Annotation of Ixodes scapularis.</title>
        <authorList>
            <consortium name="Ixodes scapularis Genome Project Consortium"/>
            <person name="Caler E."/>
            <person name="Hannick L.I."/>
            <person name="Bidwell S."/>
            <person name="Joardar V."/>
            <person name="Thiagarajan M."/>
            <person name="Amedeo P."/>
            <person name="Galinsky K.J."/>
            <person name="Schobel S."/>
            <person name="Inman J."/>
            <person name="Hostetler J."/>
            <person name="Miller J."/>
            <person name="Hammond M."/>
            <person name="Megy K."/>
            <person name="Lawson D."/>
            <person name="Kodira C."/>
            <person name="Sutton G."/>
            <person name="Meyer J."/>
            <person name="Hill C.A."/>
            <person name="Birren B."/>
            <person name="Nene V."/>
            <person name="Collins F."/>
            <person name="Alarcon-Chaidez F."/>
            <person name="Wikel S."/>
            <person name="Strausberg R."/>
        </authorList>
    </citation>
    <scope>NUCLEOTIDE SEQUENCE [LARGE SCALE GENOMIC DNA]</scope>
    <source>
        <strain evidence="7">Wikel</strain>
        <strain evidence="5">Wikel colony</strain>
    </source>
</reference>
<reference evidence="6" key="2">
    <citation type="submission" date="2020-05" db="UniProtKB">
        <authorList>
            <consortium name="EnsemblMetazoa"/>
        </authorList>
    </citation>
    <scope>IDENTIFICATION</scope>
    <source>
        <strain evidence="6">wikel</strain>
    </source>
</reference>
<evidence type="ECO:0000256" key="3">
    <source>
        <dbReference type="SAM" id="MobiDB-lite"/>
    </source>
</evidence>
<dbReference type="EMBL" id="DS886629">
    <property type="protein sequence ID" value="EEC15322.1"/>
    <property type="molecule type" value="Genomic_DNA"/>
</dbReference>
<dbReference type="EnsemblMetazoa" id="ISCW010454-RA">
    <property type="protein sequence ID" value="ISCW010454-PA"/>
    <property type="gene ID" value="ISCW010454"/>
</dbReference>